<dbReference type="EMBL" id="CP058215">
    <property type="protein sequence ID" value="QLC50579.1"/>
    <property type="molecule type" value="Genomic_DNA"/>
</dbReference>
<protein>
    <submittedName>
        <fullName evidence="1">Uncharacterized protein</fullName>
    </submittedName>
</protein>
<proteinExistence type="predicted"/>
<dbReference type="AlphaFoldDB" id="A0A7D5E8P7"/>
<name>A0A7D5E8P7_9EURY</name>
<keyword evidence="2" id="KW-1185">Reference proteome</keyword>
<dbReference type="KEGG" id="mzi:HWN40_10220"/>
<accession>A0A7D5E8P7</accession>
<dbReference type="Pfam" id="PF19663">
    <property type="entry name" value="DUF6166"/>
    <property type="match status" value="1"/>
</dbReference>
<sequence>MGIIGSIADKVLDVLDAVVDEKAARMSKVNGRGLEVRGVWETKELFIYGSPLTPEILDEHDISRNADKFHWGDDSEGSEMAAIAILLWFLEKDEALARKDLFLRDFVMEFPQEDFELLYNYVGWRNRNTPRKYYRHESVMDEPPGDDDD</sequence>
<reference evidence="1 2" key="1">
    <citation type="submission" date="2020-06" db="EMBL/GenBank/DDBJ databases">
        <title>Methanolobus halotolerans sp. nov., isolated from a saline lake Tus in Siberia.</title>
        <authorList>
            <person name="Shen Y."/>
            <person name="Chen S.-C."/>
            <person name="Lai M.-C."/>
            <person name="Huang H.-H."/>
            <person name="Chiu H.-H."/>
            <person name="Tang S.-L."/>
            <person name="Rogozin D.Y."/>
            <person name="Degermendzhy A.G."/>
        </authorList>
    </citation>
    <scope>NUCLEOTIDE SEQUENCE [LARGE SCALE GENOMIC DNA]</scope>
    <source>
        <strain evidence="1 2">DSM 21339</strain>
    </source>
</reference>
<dbReference type="GeneID" id="55822053"/>
<gene>
    <name evidence="1" type="ORF">HWN40_10220</name>
</gene>
<evidence type="ECO:0000313" key="1">
    <source>
        <dbReference type="EMBL" id="QLC50579.1"/>
    </source>
</evidence>
<organism evidence="1 2">
    <name type="scientific">Methanolobus zinderi</name>
    <dbReference type="NCBI Taxonomy" id="536044"/>
    <lineage>
        <taxon>Archaea</taxon>
        <taxon>Methanobacteriati</taxon>
        <taxon>Methanobacteriota</taxon>
        <taxon>Stenosarchaea group</taxon>
        <taxon>Methanomicrobia</taxon>
        <taxon>Methanosarcinales</taxon>
        <taxon>Methanosarcinaceae</taxon>
        <taxon>Methanolobus</taxon>
    </lineage>
</organism>
<dbReference type="InterPro" id="IPR046164">
    <property type="entry name" value="DUF6166"/>
</dbReference>
<dbReference type="RefSeq" id="WP_176965635.1">
    <property type="nucleotide sequence ID" value="NZ_CP058215.1"/>
</dbReference>
<dbReference type="OrthoDB" id="125385at2157"/>
<evidence type="ECO:0000313" key="2">
    <source>
        <dbReference type="Proteomes" id="UP000509594"/>
    </source>
</evidence>
<dbReference type="Proteomes" id="UP000509594">
    <property type="component" value="Chromosome"/>
</dbReference>